<dbReference type="SUPFAM" id="SSF53335">
    <property type="entry name" value="S-adenosyl-L-methionine-dependent methyltransferases"/>
    <property type="match status" value="1"/>
</dbReference>
<sequence>MQGTFQRGADREMSLYSLFLNNSGQQIHKSSHYFFAYERHFGRFVGGPVTFLEIGTGCGGSAQMWKQWLGPLARIVTIDIDPSCAQCADEQISARTGNQSDPQFLQSLIDEFGPFDIILDDGSHHMAHVVPTFDFLYRKMSPAGVYLIEGMHTAYWPAYGGGRGDPRSMVERFKGLIDDLNAEHVKDGMVACSDFTRQTFAMTAYDSILVFEKTPFINKKMKNIGINN</sequence>
<dbReference type="EMBL" id="JAQYXP010000002">
    <property type="protein sequence ID" value="MEN3235253.1"/>
    <property type="molecule type" value="Genomic_DNA"/>
</dbReference>
<reference evidence="1 2" key="1">
    <citation type="journal article" date="2023" name="PLoS ONE">
        <title>Complete genome assembly of Hawai'i environmental nontuberculous mycobacteria reveals unexpected co-isolation with methylobacteria.</title>
        <authorList>
            <person name="Hendrix J."/>
            <person name="Epperson L.E."/>
            <person name="Tong E.I."/>
            <person name="Chan Y.L."/>
            <person name="Hasan N.A."/>
            <person name="Dawrs S.N."/>
            <person name="Norton G.J."/>
            <person name="Virdi R."/>
            <person name="Crooks J.L."/>
            <person name="Chan E.D."/>
            <person name="Honda J.R."/>
            <person name="Strong M."/>
        </authorList>
    </citation>
    <scope>NUCLEOTIDE SEQUENCE [LARGE SCALE GENOMIC DNA]</scope>
    <source>
        <strain evidence="1 2">NJH_HI04-1</strain>
    </source>
</reference>
<comment type="caution">
    <text evidence="1">The sequence shown here is derived from an EMBL/GenBank/DDBJ whole genome shotgun (WGS) entry which is preliminary data.</text>
</comment>
<dbReference type="RefSeq" id="WP_236012804.1">
    <property type="nucleotide sequence ID" value="NZ_JACWCT010000060.1"/>
</dbReference>
<keyword evidence="1" id="KW-0489">Methyltransferase</keyword>
<protein>
    <submittedName>
        <fullName evidence="1">Class I SAM-dependent methyltransferase</fullName>
    </submittedName>
</protein>
<dbReference type="GO" id="GO:0008168">
    <property type="term" value="F:methyltransferase activity"/>
    <property type="evidence" value="ECO:0007669"/>
    <property type="project" value="UniProtKB-KW"/>
</dbReference>
<dbReference type="InterPro" id="IPR029063">
    <property type="entry name" value="SAM-dependent_MTases_sf"/>
</dbReference>
<evidence type="ECO:0000313" key="1">
    <source>
        <dbReference type="EMBL" id="MEN3235253.1"/>
    </source>
</evidence>
<accession>A0ABU9ZUR9</accession>
<organism evidence="1 2">
    <name type="scientific">Methylobacterium ajmalii</name>
    <dbReference type="NCBI Taxonomy" id="2738439"/>
    <lineage>
        <taxon>Bacteria</taxon>
        <taxon>Pseudomonadati</taxon>
        <taxon>Pseudomonadota</taxon>
        <taxon>Alphaproteobacteria</taxon>
        <taxon>Hyphomicrobiales</taxon>
        <taxon>Methylobacteriaceae</taxon>
        <taxon>Methylobacterium</taxon>
    </lineage>
</organism>
<name>A0ABU9ZUR9_9HYPH</name>
<dbReference type="Proteomes" id="UP001407347">
    <property type="component" value="Unassembled WGS sequence"/>
</dbReference>
<keyword evidence="2" id="KW-1185">Reference proteome</keyword>
<dbReference type="GO" id="GO:0032259">
    <property type="term" value="P:methylation"/>
    <property type="evidence" value="ECO:0007669"/>
    <property type="project" value="UniProtKB-KW"/>
</dbReference>
<keyword evidence="1" id="KW-0808">Transferase</keyword>
<dbReference type="CDD" id="cd02440">
    <property type="entry name" value="AdoMet_MTases"/>
    <property type="match status" value="1"/>
</dbReference>
<proteinExistence type="predicted"/>
<gene>
    <name evidence="1" type="ORF">PUR29_16830</name>
</gene>
<dbReference type="Pfam" id="PF13578">
    <property type="entry name" value="Methyltransf_24"/>
    <property type="match status" value="1"/>
</dbReference>
<evidence type="ECO:0000313" key="2">
    <source>
        <dbReference type="Proteomes" id="UP001407347"/>
    </source>
</evidence>
<dbReference type="Gene3D" id="3.40.50.150">
    <property type="entry name" value="Vaccinia Virus protein VP39"/>
    <property type="match status" value="1"/>
</dbReference>